<sequence length="40" mass="4471">MPELKARDVVSNENIEVESGFIIGGNGLFVVRNLWLIGRK</sequence>
<protein>
    <submittedName>
        <fullName evidence="2">Uncharacterized protein</fullName>
    </submittedName>
</protein>
<comment type="caution">
    <text evidence="2">The sequence shown here is derived from an EMBL/GenBank/DDBJ whole genome shotgun (WGS) entry which is preliminary data.</text>
</comment>
<keyword evidence="1" id="KW-0472">Membrane</keyword>
<keyword evidence="1" id="KW-1133">Transmembrane helix</keyword>
<evidence type="ECO:0000256" key="1">
    <source>
        <dbReference type="SAM" id="Phobius"/>
    </source>
</evidence>
<name>A0ABN0CNB4_9BACE</name>
<reference evidence="2 3" key="1">
    <citation type="submission" date="2011-02" db="EMBL/GenBank/DDBJ databases">
        <authorList>
            <person name="Weinstock G."/>
            <person name="Sodergren E."/>
            <person name="Clifton S."/>
            <person name="Fulton L."/>
            <person name="Fulton B."/>
            <person name="Courtney L."/>
            <person name="Fronick C."/>
            <person name="Harrison M."/>
            <person name="Strong C."/>
            <person name="Farmer C."/>
            <person name="Delahaunty K."/>
            <person name="Markovic C."/>
            <person name="Hall O."/>
            <person name="Minx P."/>
            <person name="Tomlinson C."/>
            <person name="Mitreva M."/>
            <person name="Hou S."/>
            <person name="Chen J."/>
            <person name="Wollam A."/>
            <person name="Pepin K.H."/>
            <person name="Johnson M."/>
            <person name="Bhonagiri V."/>
            <person name="Zhang X."/>
            <person name="Suruliraj S."/>
            <person name="Warren W."/>
            <person name="Chinwalla A."/>
            <person name="Mardis E.R."/>
            <person name="Wilson R.K."/>
        </authorList>
    </citation>
    <scope>NUCLEOTIDE SEQUENCE [LARGE SCALE GENOMIC DNA]</scope>
    <source>
        <strain evidence="2 3">YIT 12056</strain>
    </source>
</reference>
<dbReference type="Proteomes" id="UP000010321">
    <property type="component" value="Unassembled WGS sequence"/>
</dbReference>
<evidence type="ECO:0000313" key="2">
    <source>
        <dbReference type="EMBL" id="EGF51505.1"/>
    </source>
</evidence>
<keyword evidence="1" id="KW-0812">Transmembrane</keyword>
<keyword evidence="3" id="KW-1185">Reference proteome</keyword>
<gene>
    <name evidence="2" type="ORF">HMPREF9445_01998</name>
</gene>
<accession>A0ABN0CNB4</accession>
<organism evidence="2 3">
    <name type="scientific">Bacteroides clarus YIT 12056</name>
    <dbReference type="NCBI Taxonomy" id="762984"/>
    <lineage>
        <taxon>Bacteria</taxon>
        <taxon>Pseudomonadati</taxon>
        <taxon>Bacteroidota</taxon>
        <taxon>Bacteroidia</taxon>
        <taxon>Bacteroidales</taxon>
        <taxon>Bacteroidaceae</taxon>
        <taxon>Bacteroides</taxon>
    </lineage>
</organism>
<dbReference type="EMBL" id="AFBM01000022">
    <property type="protein sequence ID" value="EGF51505.1"/>
    <property type="molecule type" value="Genomic_DNA"/>
</dbReference>
<feature type="transmembrane region" description="Helical" evidence="1">
    <location>
        <begin position="20"/>
        <end position="38"/>
    </location>
</feature>
<evidence type="ECO:0000313" key="3">
    <source>
        <dbReference type="Proteomes" id="UP000010321"/>
    </source>
</evidence>
<proteinExistence type="predicted"/>